<evidence type="ECO:0000313" key="4">
    <source>
        <dbReference type="Ensembl" id="ENSONIP00000012379.2"/>
    </source>
</evidence>
<dbReference type="CDD" id="cd02958">
    <property type="entry name" value="UAS"/>
    <property type="match status" value="1"/>
</dbReference>
<reference evidence="4" key="3">
    <citation type="submission" date="2025-09" db="UniProtKB">
        <authorList>
            <consortium name="Ensembl"/>
        </authorList>
    </citation>
    <scope>IDENTIFICATION</scope>
</reference>
<dbReference type="eggNOG" id="KOG0260">
    <property type="taxonomic scope" value="Eukaryota"/>
</dbReference>
<dbReference type="Pfam" id="PF13899">
    <property type="entry name" value="Thioredoxin_7"/>
    <property type="match status" value="1"/>
</dbReference>
<dbReference type="InterPro" id="IPR001012">
    <property type="entry name" value="UBX_dom"/>
</dbReference>
<feature type="domain" description="UBX" evidence="3">
    <location>
        <begin position="435"/>
        <end position="512"/>
    </location>
</feature>
<dbReference type="Pfam" id="PF22566">
    <property type="entry name" value="UBA_8"/>
    <property type="match status" value="1"/>
</dbReference>
<keyword evidence="1" id="KW-0597">Phosphoprotein</keyword>
<keyword evidence="5" id="KW-1185">Reference proteome</keyword>
<evidence type="ECO:0000259" key="3">
    <source>
        <dbReference type="PROSITE" id="PS50033"/>
    </source>
</evidence>
<protein>
    <submittedName>
        <fullName evidence="4">UBX domain protein 7</fullName>
    </submittedName>
</protein>
<feature type="compositionally biased region" description="Basic and acidic residues" evidence="2">
    <location>
        <begin position="383"/>
        <end position="401"/>
    </location>
</feature>
<dbReference type="PROSITE" id="PS50033">
    <property type="entry name" value="UBX"/>
    <property type="match status" value="1"/>
</dbReference>
<proteinExistence type="predicted"/>
<dbReference type="GeneTree" id="ENSGT00390000018687"/>
<dbReference type="Pfam" id="PF00789">
    <property type="entry name" value="UBX"/>
    <property type="match status" value="1"/>
</dbReference>
<dbReference type="AlphaFoldDB" id="I3JU34"/>
<name>I3JU34_ORENI</name>
<sequence length="516" mass="57230">MAALGDTSAPGVNGLIQQFTAITGATESVGKHMLEACNNNLEMAVTMFLDGGGIAEEPSTSSSSAASSSRAPSTDEVRAPIPQKQDILVEPEPLFGVPKRRRPARSIFDGFRDFQTETIRQEQELRNGGTVDKKLSTLADLFRPPIELMHKGSFETAKDCGQMENKWLMINIQNVQDFACQCLNRDVWSNDSVKTIIREHFIFWQVYHDSEEGQRYIQFYKLNKFPYISILDPRTGQKMVEWNQLDVASFLEQATGFLAEHGQLDGPSCHAPPAKRARSESLIDASEDSQLEAAIRASLQETHYESSNVPEPPDSPRSDDESDAEPFSDSEGPFSVDGSDSETPAPHEEKSSTGKHTATPSAATAAQQRLHPDSSTSSYRKSPYKENNHSHKKEESKKNHLEPSAPGPRHPQPDSDSGGNHCAPLPESAGTSKISTTTTCDVDCPEDNGTTNEKYFRFHECVCALVRHVQSKGYPNERFELVTNFPRRKLAHLDYDITLQEAGLCPQETVFVQERN</sequence>
<reference evidence="4" key="2">
    <citation type="submission" date="2025-08" db="UniProtKB">
        <authorList>
            <consortium name="Ensembl"/>
        </authorList>
    </citation>
    <scope>IDENTIFICATION</scope>
</reference>
<evidence type="ECO:0000256" key="2">
    <source>
        <dbReference type="SAM" id="MobiDB-lite"/>
    </source>
</evidence>
<feature type="compositionally biased region" description="Polar residues" evidence="2">
    <location>
        <begin position="429"/>
        <end position="440"/>
    </location>
</feature>
<dbReference type="Gene3D" id="1.10.8.10">
    <property type="entry name" value="DNA helicase RuvA subunit, C-terminal domain"/>
    <property type="match status" value="1"/>
</dbReference>
<feature type="region of interest" description="Disordered" evidence="2">
    <location>
        <begin position="52"/>
        <end position="85"/>
    </location>
</feature>
<feature type="compositionally biased region" description="Polar residues" evidence="2">
    <location>
        <begin position="300"/>
        <end position="309"/>
    </location>
</feature>
<dbReference type="FunFam" id="3.40.30.10:FF:000079">
    <property type="entry name" value="UBX domain-containing protein 7"/>
    <property type="match status" value="1"/>
</dbReference>
<dbReference type="InterPro" id="IPR054109">
    <property type="entry name" value="UBA_8"/>
</dbReference>
<dbReference type="CDD" id="cd01773">
    <property type="entry name" value="UBX_UBXN7"/>
    <property type="match status" value="1"/>
</dbReference>
<feature type="region of interest" description="Disordered" evidence="2">
    <location>
        <begin position="300"/>
        <end position="441"/>
    </location>
</feature>
<evidence type="ECO:0000313" key="5">
    <source>
        <dbReference type="Proteomes" id="UP000005207"/>
    </source>
</evidence>
<organism evidence="4 5">
    <name type="scientific">Oreochromis niloticus</name>
    <name type="common">Nile tilapia</name>
    <name type="synonym">Tilapia nilotica</name>
    <dbReference type="NCBI Taxonomy" id="8128"/>
    <lineage>
        <taxon>Eukaryota</taxon>
        <taxon>Metazoa</taxon>
        <taxon>Chordata</taxon>
        <taxon>Craniata</taxon>
        <taxon>Vertebrata</taxon>
        <taxon>Euteleostomi</taxon>
        <taxon>Actinopterygii</taxon>
        <taxon>Neopterygii</taxon>
        <taxon>Teleostei</taxon>
        <taxon>Neoteleostei</taxon>
        <taxon>Acanthomorphata</taxon>
        <taxon>Ovalentaria</taxon>
        <taxon>Cichlomorphae</taxon>
        <taxon>Cichliformes</taxon>
        <taxon>Cichlidae</taxon>
        <taxon>African cichlids</taxon>
        <taxon>Pseudocrenilabrinae</taxon>
        <taxon>Oreochromini</taxon>
        <taxon>Oreochromis</taxon>
    </lineage>
</organism>
<dbReference type="Gene3D" id="3.40.30.10">
    <property type="entry name" value="Glutaredoxin"/>
    <property type="match status" value="1"/>
</dbReference>
<dbReference type="SMART" id="SM00594">
    <property type="entry name" value="UAS"/>
    <property type="match status" value="1"/>
</dbReference>
<dbReference type="SUPFAM" id="SSF54236">
    <property type="entry name" value="Ubiquitin-like"/>
    <property type="match status" value="1"/>
</dbReference>
<feature type="compositionally biased region" description="Low complexity" evidence="2">
    <location>
        <begin position="357"/>
        <end position="366"/>
    </location>
</feature>
<dbReference type="InterPro" id="IPR009060">
    <property type="entry name" value="UBA-like_sf"/>
</dbReference>
<dbReference type="InterPro" id="IPR050730">
    <property type="entry name" value="UBX_domain-protein"/>
</dbReference>
<dbReference type="STRING" id="8128.ENSONIP00000046189"/>
<accession>I3JU34</accession>
<dbReference type="HOGENOM" id="CLU_021255_3_0_1"/>
<reference evidence="5" key="1">
    <citation type="submission" date="2012-01" db="EMBL/GenBank/DDBJ databases">
        <title>The Genome Sequence of Oreochromis niloticus (Nile Tilapia).</title>
        <authorList>
            <consortium name="Broad Institute Genome Assembly Team"/>
            <consortium name="Broad Institute Sequencing Platform"/>
            <person name="Di Palma F."/>
            <person name="Johnson J."/>
            <person name="Lander E.S."/>
            <person name="Lindblad-Toh K."/>
        </authorList>
    </citation>
    <scope>NUCLEOTIDE SEQUENCE [LARGE SCALE GENOMIC DNA]</scope>
</reference>
<dbReference type="SUPFAM" id="SSF52833">
    <property type="entry name" value="Thioredoxin-like"/>
    <property type="match status" value="1"/>
</dbReference>
<dbReference type="GO" id="GO:0005634">
    <property type="term" value="C:nucleus"/>
    <property type="evidence" value="ECO:0007669"/>
    <property type="project" value="TreeGrafter"/>
</dbReference>
<evidence type="ECO:0000256" key="1">
    <source>
        <dbReference type="ARBA" id="ARBA00022553"/>
    </source>
</evidence>
<dbReference type="SMART" id="SM00166">
    <property type="entry name" value="UBX"/>
    <property type="match status" value="1"/>
</dbReference>
<dbReference type="GO" id="GO:0043130">
    <property type="term" value="F:ubiquitin binding"/>
    <property type="evidence" value="ECO:0007669"/>
    <property type="project" value="TreeGrafter"/>
</dbReference>
<dbReference type="Proteomes" id="UP000005207">
    <property type="component" value="Linkage group LG18"/>
</dbReference>
<feature type="region of interest" description="Disordered" evidence="2">
    <location>
        <begin position="262"/>
        <end position="285"/>
    </location>
</feature>
<dbReference type="CDD" id="cd14345">
    <property type="entry name" value="UBA_UBXD7"/>
    <property type="match status" value="1"/>
</dbReference>
<dbReference type="GO" id="GO:0043161">
    <property type="term" value="P:proteasome-mediated ubiquitin-dependent protein catabolic process"/>
    <property type="evidence" value="ECO:0007669"/>
    <property type="project" value="TreeGrafter"/>
</dbReference>
<dbReference type="InterPro" id="IPR029071">
    <property type="entry name" value="Ubiquitin-like_domsf"/>
</dbReference>
<dbReference type="eggNOG" id="KOG1364">
    <property type="taxonomic scope" value="Eukaryota"/>
</dbReference>
<dbReference type="InterPro" id="IPR006577">
    <property type="entry name" value="UAS"/>
</dbReference>
<dbReference type="PIRSF" id="PIRSF037991">
    <property type="entry name" value="UCP037991_UBX7/2"/>
    <property type="match status" value="1"/>
</dbReference>
<dbReference type="Gene3D" id="3.10.20.90">
    <property type="entry name" value="Phosphatidylinositol 3-kinase Catalytic Subunit, Chain A, domain 1"/>
    <property type="match status" value="1"/>
</dbReference>
<dbReference type="SUPFAM" id="SSF46934">
    <property type="entry name" value="UBA-like"/>
    <property type="match status" value="1"/>
</dbReference>
<dbReference type="InterPro" id="IPR017346">
    <property type="entry name" value="UBX_7/2"/>
</dbReference>
<dbReference type="PANTHER" id="PTHR23322">
    <property type="entry name" value="FAS-ASSOCIATED PROTEIN"/>
    <property type="match status" value="1"/>
</dbReference>
<dbReference type="Ensembl" id="ENSONIT00000012388.2">
    <property type="protein sequence ID" value="ENSONIP00000012379.2"/>
    <property type="gene ID" value="ENSONIG00000009852.2"/>
</dbReference>
<dbReference type="InterPro" id="IPR036249">
    <property type="entry name" value="Thioredoxin-like_sf"/>
</dbReference>
<feature type="compositionally biased region" description="Low complexity" evidence="2">
    <location>
        <begin position="55"/>
        <end position="72"/>
    </location>
</feature>
<gene>
    <name evidence="4" type="primary">UBXN7</name>
    <name evidence="4" type="synonym">ubxn7</name>
</gene>
<dbReference type="PANTHER" id="PTHR23322:SF6">
    <property type="entry name" value="UBX DOMAIN-CONTAINING PROTEIN 7"/>
    <property type="match status" value="1"/>
</dbReference>